<feature type="transmembrane region" description="Helical" evidence="8">
    <location>
        <begin position="59"/>
        <end position="79"/>
    </location>
</feature>
<gene>
    <name evidence="9" type="ORF">CLV67_10952</name>
</gene>
<dbReference type="GO" id="GO:0016763">
    <property type="term" value="F:pentosyltransferase activity"/>
    <property type="evidence" value="ECO:0007669"/>
    <property type="project" value="TreeGrafter"/>
</dbReference>
<reference evidence="9 10" key="1">
    <citation type="submission" date="2018-03" db="EMBL/GenBank/DDBJ databases">
        <title>Genomic Encyclopedia of Archaeal and Bacterial Type Strains, Phase II (KMG-II): from individual species to whole genera.</title>
        <authorList>
            <person name="Goeker M."/>
        </authorList>
    </citation>
    <scope>NUCLEOTIDE SEQUENCE [LARGE SCALE GENOMIC DNA]</scope>
    <source>
        <strain evidence="9 10">DSM 43146</strain>
    </source>
</reference>
<keyword evidence="6 8" id="KW-1133">Transmembrane helix</keyword>
<feature type="transmembrane region" description="Helical" evidence="8">
    <location>
        <begin position="242"/>
        <end position="261"/>
    </location>
</feature>
<comment type="caution">
    <text evidence="9">The sequence shown here is derived from an EMBL/GenBank/DDBJ whole genome shotgun (WGS) entry which is preliminary data.</text>
</comment>
<feature type="transmembrane region" description="Helical" evidence="8">
    <location>
        <begin position="86"/>
        <end position="105"/>
    </location>
</feature>
<comment type="subcellular location">
    <subcellularLocation>
        <location evidence="1">Cell membrane</location>
        <topology evidence="1">Multi-pass membrane protein</topology>
    </subcellularLocation>
</comment>
<sequence>MNWRLTGPSLWADELATWGAVRLDGEQLRLLSGTVDAVLTPYYMALKYFSGHAGTDAHALRLPSLIAVTGTAAVVALIGRRAGGHVTGLLAGLLFAVLPVTSRYGQEARPYAIAMLFAALALLALILLLERPTVVRAAAYAAAVAVTGVFHPLSALIMVAGHALAGWRAWRAWPPAALLGAVPAALLLHDASDQAGQISWISRAGTHTVRLLPEQLFISAVVGGLVLGLAVAGVRRDRAGRALAAAGLAPPALLLTAGAFTEIWVPRYVLIAVPALVVLAVLGAARAGRPHAAVVVALAVFLGNPAQLEIRRPDGHGQDSARIAEIIGPRYRPGDAAVFPEGPSSIGWAARDLYQYYLPEPRPADVLAVTGQRVDGVFLAVECPDATCLGTPPRIWIIRTDRATDPVENMSEAKRDRILTGYRTVERWNHRLLNITLMERRPPRRPR</sequence>
<evidence type="ECO:0000256" key="2">
    <source>
        <dbReference type="ARBA" id="ARBA00022475"/>
    </source>
</evidence>
<evidence type="ECO:0000313" key="9">
    <source>
        <dbReference type="EMBL" id="PRX19787.1"/>
    </source>
</evidence>
<evidence type="ECO:0000256" key="4">
    <source>
        <dbReference type="ARBA" id="ARBA00022679"/>
    </source>
</evidence>
<evidence type="ECO:0000256" key="7">
    <source>
        <dbReference type="ARBA" id="ARBA00023136"/>
    </source>
</evidence>
<name>A0A2T0K9H5_9ACTN</name>
<dbReference type="PANTHER" id="PTHR33908">
    <property type="entry name" value="MANNOSYLTRANSFERASE YKCB-RELATED"/>
    <property type="match status" value="1"/>
</dbReference>
<feature type="transmembrane region" description="Helical" evidence="8">
    <location>
        <begin position="141"/>
        <end position="165"/>
    </location>
</feature>
<dbReference type="GO" id="GO:0005886">
    <property type="term" value="C:plasma membrane"/>
    <property type="evidence" value="ECO:0007669"/>
    <property type="project" value="UniProtKB-SubCell"/>
</dbReference>
<keyword evidence="7 8" id="KW-0472">Membrane</keyword>
<feature type="transmembrane region" description="Helical" evidence="8">
    <location>
        <begin position="111"/>
        <end position="129"/>
    </location>
</feature>
<dbReference type="PANTHER" id="PTHR33908:SF3">
    <property type="entry name" value="UNDECAPRENYL PHOSPHATE-ALPHA-4-AMINO-4-DEOXY-L-ARABINOSE ARABINOSYL TRANSFERASE"/>
    <property type="match status" value="1"/>
</dbReference>
<evidence type="ECO:0000256" key="5">
    <source>
        <dbReference type="ARBA" id="ARBA00022692"/>
    </source>
</evidence>
<dbReference type="RefSeq" id="WP_106321479.1">
    <property type="nucleotide sequence ID" value="NZ_BOMO01000076.1"/>
</dbReference>
<dbReference type="InterPro" id="IPR050297">
    <property type="entry name" value="LipidA_mod_glycosyltrf_83"/>
</dbReference>
<feature type="transmembrane region" description="Helical" evidence="8">
    <location>
        <begin position="267"/>
        <end position="285"/>
    </location>
</feature>
<accession>A0A2T0K9H5</accession>
<keyword evidence="10" id="KW-1185">Reference proteome</keyword>
<keyword evidence="5 8" id="KW-0812">Transmembrane</keyword>
<dbReference type="GO" id="GO:0010041">
    <property type="term" value="P:response to iron(III) ion"/>
    <property type="evidence" value="ECO:0007669"/>
    <property type="project" value="TreeGrafter"/>
</dbReference>
<keyword evidence="2" id="KW-1003">Cell membrane</keyword>
<dbReference type="Proteomes" id="UP000239415">
    <property type="component" value="Unassembled WGS sequence"/>
</dbReference>
<dbReference type="AlphaFoldDB" id="A0A2T0K9H5"/>
<evidence type="ECO:0000313" key="10">
    <source>
        <dbReference type="Proteomes" id="UP000239415"/>
    </source>
</evidence>
<keyword evidence="3 9" id="KW-0328">Glycosyltransferase</keyword>
<evidence type="ECO:0000256" key="3">
    <source>
        <dbReference type="ARBA" id="ARBA00022676"/>
    </source>
</evidence>
<protein>
    <submittedName>
        <fullName evidence="9">Mannosyltransferase</fullName>
    </submittedName>
</protein>
<dbReference type="OrthoDB" id="5318634at2"/>
<organism evidence="9 10">
    <name type="scientific">Actinoplanes italicus</name>
    <dbReference type="NCBI Taxonomy" id="113567"/>
    <lineage>
        <taxon>Bacteria</taxon>
        <taxon>Bacillati</taxon>
        <taxon>Actinomycetota</taxon>
        <taxon>Actinomycetes</taxon>
        <taxon>Micromonosporales</taxon>
        <taxon>Micromonosporaceae</taxon>
        <taxon>Actinoplanes</taxon>
    </lineage>
</organism>
<keyword evidence="4 9" id="KW-0808">Transferase</keyword>
<evidence type="ECO:0000256" key="8">
    <source>
        <dbReference type="SAM" id="Phobius"/>
    </source>
</evidence>
<evidence type="ECO:0000256" key="6">
    <source>
        <dbReference type="ARBA" id="ARBA00022989"/>
    </source>
</evidence>
<proteinExistence type="predicted"/>
<feature type="transmembrane region" description="Helical" evidence="8">
    <location>
        <begin position="216"/>
        <end position="235"/>
    </location>
</feature>
<dbReference type="GO" id="GO:0009103">
    <property type="term" value="P:lipopolysaccharide biosynthetic process"/>
    <property type="evidence" value="ECO:0007669"/>
    <property type="project" value="UniProtKB-ARBA"/>
</dbReference>
<evidence type="ECO:0000256" key="1">
    <source>
        <dbReference type="ARBA" id="ARBA00004651"/>
    </source>
</evidence>
<dbReference type="EMBL" id="PVMZ01000009">
    <property type="protein sequence ID" value="PRX19787.1"/>
    <property type="molecule type" value="Genomic_DNA"/>
</dbReference>